<dbReference type="AlphaFoldDB" id="A0AAN9R7R0"/>
<dbReference type="InterPro" id="IPR017853">
    <property type="entry name" value="GH"/>
</dbReference>
<dbReference type="Gene3D" id="3.20.20.80">
    <property type="entry name" value="Glycosidases"/>
    <property type="match status" value="1"/>
</dbReference>
<name>A0AAN9R7R0_PHACN</name>
<feature type="chain" id="PRO_5042864893" description="Mannan endo-1,4-beta-mannosidase" evidence="1">
    <location>
        <begin position="22"/>
        <end position="210"/>
    </location>
</feature>
<accession>A0AAN9R7R0</accession>
<evidence type="ECO:0000313" key="3">
    <source>
        <dbReference type="Proteomes" id="UP001374584"/>
    </source>
</evidence>
<evidence type="ECO:0000313" key="2">
    <source>
        <dbReference type="EMBL" id="KAK7356928.1"/>
    </source>
</evidence>
<dbReference type="SUPFAM" id="SSF51445">
    <property type="entry name" value="(Trans)glycosidases"/>
    <property type="match status" value="1"/>
</dbReference>
<protein>
    <recommendedName>
        <fullName evidence="4">Mannan endo-1,4-beta-mannosidase</fullName>
    </recommendedName>
</protein>
<dbReference type="EMBL" id="JAYMYR010000006">
    <property type="protein sequence ID" value="KAK7356928.1"/>
    <property type="molecule type" value="Genomic_DNA"/>
</dbReference>
<evidence type="ECO:0008006" key="4">
    <source>
        <dbReference type="Google" id="ProtNLM"/>
    </source>
</evidence>
<gene>
    <name evidence="2" type="ORF">VNO80_16208</name>
</gene>
<dbReference type="PANTHER" id="PTHR31263">
    <property type="entry name" value="CELLULASE FAMILY PROTEIN (AFU_ORTHOLOGUE AFUA_5G14560)"/>
    <property type="match status" value="1"/>
</dbReference>
<dbReference type="PANTHER" id="PTHR31263:SF44">
    <property type="entry name" value="OS04G0481200 PROTEIN"/>
    <property type="match status" value="1"/>
</dbReference>
<evidence type="ECO:0000256" key="1">
    <source>
        <dbReference type="SAM" id="SignalP"/>
    </source>
</evidence>
<sequence length="210" mass="23267">MFIHAATCLQFVAITLDKVESAVPKSPPTLNAFASSASACLKICLFGVAVTESCLEGGNVLEQCRWNNHSNLVRIDQFLIEKEDVHHSIVSDLQNGTAQTRRHLVVYCLKPGWCCGNTDGNGFFTDKFFNPDQWISGLTKMATLFKGVNTVVGMSLRNELRGPKQNVDDWYKSVIYSRSTSSRDVESVNIFVLEEVEKAAAKALDSDKEL</sequence>
<feature type="signal peptide" evidence="1">
    <location>
        <begin position="1"/>
        <end position="21"/>
    </location>
</feature>
<keyword evidence="1" id="KW-0732">Signal</keyword>
<proteinExistence type="predicted"/>
<dbReference type="Proteomes" id="UP001374584">
    <property type="component" value="Unassembled WGS sequence"/>
</dbReference>
<organism evidence="2 3">
    <name type="scientific">Phaseolus coccineus</name>
    <name type="common">Scarlet runner bean</name>
    <name type="synonym">Phaseolus multiflorus</name>
    <dbReference type="NCBI Taxonomy" id="3886"/>
    <lineage>
        <taxon>Eukaryota</taxon>
        <taxon>Viridiplantae</taxon>
        <taxon>Streptophyta</taxon>
        <taxon>Embryophyta</taxon>
        <taxon>Tracheophyta</taxon>
        <taxon>Spermatophyta</taxon>
        <taxon>Magnoliopsida</taxon>
        <taxon>eudicotyledons</taxon>
        <taxon>Gunneridae</taxon>
        <taxon>Pentapetalae</taxon>
        <taxon>rosids</taxon>
        <taxon>fabids</taxon>
        <taxon>Fabales</taxon>
        <taxon>Fabaceae</taxon>
        <taxon>Papilionoideae</taxon>
        <taxon>50 kb inversion clade</taxon>
        <taxon>NPAAA clade</taxon>
        <taxon>indigoferoid/millettioid clade</taxon>
        <taxon>Phaseoleae</taxon>
        <taxon>Phaseolus</taxon>
    </lineage>
</organism>
<reference evidence="2 3" key="1">
    <citation type="submission" date="2024-01" db="EMBL/GenBank/DDBJ databases">
        <title>The genomes of 5 underutilized Papilionoideae crops provide insights into root nodulation and disease resistanc.</title>
        <authorList>
            <person name="Jiang F."/>
        </authorList>
    </citation>
    <scope>NUCLEOTIDE SEQUENCE [LARGE SCALE GENOMIC DNA]</scope>
    <source>
        <strain evidence="2">JINMINGXINNONG_FW02</strain>
        <tissue evidence="2">Leaves</tissue>
    </source>
</reference>
<comment type="caution">
    <text evidence="2">The sequence shown here is derived from an EMBL/GenBank/DDBJ whole genome shotgun (WGS) entry which is preliminary data.</text>
</comment>
<keyword evidence="3" id="KW-1185">Reference proteome</keyword>